<gene>
    <name evidence="2" type="primary">casB</name>
    <name evidence="2" type="ORF">FKZ61_17695</name>
</gene>
<feature type="region of interest" description="Disordered" evidence="1">
    <location>
        <begin position="1"/>
        <end position="20"/>
    </location>
</feature>
<dbReference type="AlphaFoldDB" id="A0A540VDM3"/>
<proteinExistence type="predicted"/>
<evidence type="ECO:0000256" key="1">
    <source>
        <dbReference type="SAM" id="MobiDB-lite"/>
    </source>
</evidence>
<name>A0A540VDM3_9CHLR</name>
<keyword evidence="3" id="KW-1185">Reference proteome</keyword>
<reference evidence="2 3" key="1">
    <citation type="submission" date="2019-06" db="EMBL/GenBank/DDBJ databases">
        <title>Genome sequence of Litorilinea aerophila BAA-2444.</title>
        <authorList>
            <person name="Maclea K.S."/>
            <person name="Maurais E.G."/>
            <person name="Iannazzi L.C."/>
        </authorList>
    </citation>
    <scope>NUCLEOTIDE SEQUENCE [LARGE SCALE GENOMIC DNA]</scope>
    <source>
        <strain evidence="2 3">ATCC BAA-2444</strain>
    </source>
</reference>
<evidence type="ECO:0000313" key="2">
    <source>
        <dbReference type="EMBL" id="TQE94213.1"/>
    </source>
</evidence>
<dbReference type="Proteomes" id="UP000317371">
    <property type="component" value="Unassembled WGS sequence"/>
</dbReference>
<dbReference type="InterPro" id="IPR013382">
    <property type="entry name" value="CRISPR-assoc_prot_Cse2"/>
</dbReference>
<dbReference type="Gene3D" id="1.10.520.40">
    <property type="entry name" value="CRISPR-associated protein Cse2"/>
    <property type="match status" value="1"/>
</dbReference>
<organism evidence="2 3">
    <name type="scientific">Litorilinea aerophila</name>
    <dbReference type="NCBI Taxonomy" id="1204385"/>
    <lineage>
        <taxon>Bacteria</taxon>
        <taxon>Bacillati</taxon>
        <taxon>Chloroflexota</taxon>
        <taxon>Caldilineae</taxon>
        <taxon>Caldilineales</taxon>
        <taxon>Caldilineaceae</taxon>
        <taxon>Litorilinea</taxon>
    </lineage>
</organism>
<sequence length="191" mass="21555">MTPHGSGIGHSTVARRKENPMSEGQVPFITYLESLRDQEDRGALAALRRGLGAPGTAHSMFPYVVPWLPEGASRQQEDAYFLVAALFAYHPAPGGTGNMGDHFARARTPDGDDTAIERRFTALLAAHREDLPVFLRQAVGFLRSKEVPVNWHTLFRDIRYWDHPSGYVQRNWARAFWQRRPEAAEQETQAE</sequence>
<comment type="caution">
    <text evidence="2">The sequence shown here is derived from an EMBL/GenBank/DDBJ whole genome shotgun (WGS) entry which is preliminary data.</text>
</comment>
<evidence type="ECO:0000313" key="3">
    <source>
        <dbReference type="Proteomes" id="UP000317371"/>
    </source>
</evidence>
<dbReference type="CDD" id="cd09731">
    <property type="entry name" value="Cse2_I-E"/>
    <property type="match status" value="1"/>
</dbReference>
<dbReference type="NCBIfam" id="TIGR02548">
    <property type="entry name" value="casB_cse2"/>
    <property type="match status" value="1"/>
</dbReference>
<dbReference type="InterPro" id="IPR038287">
    <property type="entry name" value="Cse2_sf"/>
</dbReference>
<dbReference type="InParanoid" id="A0A540VDM3"/>
<protein>
    <submittedName>
        <fullName evidence="2">Type I-E CRISPR-associated protein Cse2/CasB</fullName>
    </submittedName>
</protein>
<dbReference type="OrthoDB" id="160663at2"/>
<dbReference type="EMBL" id="VIGC01000026">
    <property type="protein sequence ID" value="TQE94213.1"/>
    <property type="molecule type" value="Genomic_DNA"/>
</dbReference>
<accession>A0A540VDM3</accession>
<dbReference type="Pfam" id="PF09485">
    <property type="entry name" value="CRISPR_Cse2"/>
    <property type="match status" value="1"/>
</dbReference>